<dbReference type="PANTHER" id="PTHR36681">
    <property type="entry name" value="NUCLEAR GTPASE, GERMINAL CENTER-ASSOCIATED, TANDEM DUPLICATE 3"/>
    <property type="match status" value="1"/>
</dbReference>
<evidence type="ECO:0000313" key="4">
    <source>
        <dbReference type="EMBL" id="OQN99648.1"/>
    </source>
</evidence>
<dbReference type="InterPro" id="IPR045063">
    <property type="entry name" value="Dynamin_N"/>
</dbReference>
<gene>
    <name evidence="4" type="ORF">B0A48_14790</name>
</gene>
<organism evidence="4 5">
    <name type="scientific">Cryoendolithus antarcticus</name>
    <dbReference type="NCBI Taxonomy" id="1507870"/>
    <lineage>
        <taxon>Eukaryota</taxon>
        <taxon>Fungi</taxon>
        <taxon>Dikarya</taxon>
        <taxon>Ascomycota</taxon>
        <taxon>Pezizomycotina</taxon>
        <taxon>Dothideomycetes</taxon>
        <taxon>Dothideomycetidae</taxon>
        <taxon>Cladosporiales</taxon>
        <taxon>Cladosporiaceae</taxon>
        <taxon>Cryoendolithus</taxon>
    </lineage>
</organism>
<dbReference type="InParanoid" id="A0A1V8SKJ0"/>
<comment type="caution">
    <text evidence="4">The sequence shown here is derived from an EMBL/GenBank/DDBJ whole genome shotgun (WGS) entry which is preliminary data.</text>
</comment>
<evidence type="ECO:0000313" key="5">
    <source>
        <dbReference type="Proteomes" id="UP000192596"/>
    </source>
</evidence>
<proteinExistence type="predicted"/>
<keyword evidence="5" id="KW-1185">Reference proteome</keyword>
<dbReference type="OrthoDB" id="3598281at2759"/>
<dbReference type="Pfam" id="PF24564">
    <property type="entry name" value="DUF7605"/>
    <property type="match status" value="1"/>
</dbReference>
<feature type="domain" description="Dynamin N-terminal" evidence="2">
    <location>
        <begin position="306"/>
        <end position="366"/>
    </location>
</feature>
<feature type="region of interest" description="Disordered" evidence="1">
    <location>
        <begin position="1"/>
        <end position="48"/>
    </location>
</feature>
<dbReference type="InterPro" id="IPR056024">
    <property type="entry name" value="DUF7605"/>
</dbReference>
<evidence type="ECO:0000259" key="2">
    <source>
        <dbReference type="Pfam" id="PF00350"/>
    </source>
</evidence>
<dbReference type="PANTHER" id="PTHR36681:SF3">
    <property type="entry name" value="NUCLEAR GTPASE, GERMINAL CENTER-ASSOCIATED, TANDEM DUPLICATE 3"/>
    <property type="match status" value="1"/>
</dbReference>
<sequence>MAVTTSDDGRKRKREADGDTDTKSHIKTPPASPSSYPDVKRESYETPLSVHEKLPKLAAFDPTRVPNREHALSTIKKLFEVIAPLEDASKSLKNIARNARRWAEDPAKLNPVKPVIAFVGKSSTQNSIMDEDDLARTGSSGDACTNIPMFYMCEIPGQALAYAGKVVYMKLSEIRRLLRTQLLQYYMYHFDPQEDWDATTKIEFGNLASTAQNTFYVIFRNKKECSSPGAVANFLRTKRQAKIDPLDQMMGWVEEHFATLQTIDGLPCRFFETDSPEDLKAELLELTDSDHSKDMGSLWPLVAEAYVGDKKSEILKYVTMLDLPGVTDTNQLRVDMTDKHVSSVNALLCVVPAERAIANPEVERIVGVFADKFATADSLTSRLAIIISKNDTGLGAGLAEDMPRKGQSIGDYNEYCEERALLMIERKTLRAERGNDLEPDNKIRLHDITTRMAELERLCNMCLSDARFNWIKTSIIQDKNKHLPAGTNLRIMGVSNAWYRQWLQPGEAEGVSSSLPVCPDDTGIIAVRTYLRALAAPGITQADDNLILGEIPNFHSALQLYVEHCPSKQLDMMLEVVKTWPAHWKKLVDAAERETMRIFVRLFEKVMAELPASLRAGLKVIKNVIGMRSASQLMVFFAHNGKHGTARVKPECWNELLLAYQTEEVFKSAWAAARTLQSEAYNACVHKMIEEVKKLPQLLAANPAGMAVSETIFAEILKSRSVLINNAYKKAKRTYEAEVAQVRIHATTDKNGAYFTEAMKPCYDKGKGEKGKGVGARLKELIETYLTQDTPLEKAAKAMEEALKAAVHKQADSVHGPVDTILTSIVDQMMAKMQQEDHTETEDETAARLKLAKELPGFVREFNGIKKIHESNKTYHDL</sequence>
<feature type="compositionally biased region" description="Basic and acidic residues" evidence="1">
    <location>
        <begin position="7"/>
        <end position="24"/>
    </location>
</feature>
<protein>
    <recommendedName>
        <fullName evidence="6">GED domain-containing protein</fullName>
    </recommendedName>
</protein>
<feature type="compositionally biased region" description="Basic and acidic residues" evidence="1">
    <location>
        <begin position="38"/>
        <end position="48"/>
    </location>
</feature>
<dbReference type="EMBL" id="NAJO01000039">
    <property type="protein sequence ID" value="OQN99648.1"/>
    <property type="molecule type" value="Genomic_DNA"/>
</dbReference>
<dbReference type="SUPFAM" id="SSF52540">
    <property type="entry name" value="P-loop containing nucleoside triphosphate hydrolases"/>
    <property type="match status" value="1"/>
</dbReference>
<reference evidence="5" key="1">
    <citation type="submission" date="2017-03" db="EMBL/GenBank/DDBJ databases">
        <title>Genomes of endolithic fungi from Antarctica.</title>
        <authorList>
            <person name="Coleine C."/>
            <person name="Masonjones S."/>
            <person name="Stajich J.E."/>
        </authorList>
    </citation>
    <scope>NUCLEOTIDE SEQUENCE [LARGE SCALE GENOMIC DNA]</scope>
    <source>
        <strain evidence="5">CCFEE 5527</strain>
    </source>
</reference>
<dbReference type="InterPro" id="IPR027417">
    <property type="entry name" value="P-loop_NTPase"/>
</dbReference>
<evidence type="ECO:0000256" key="1">
    <source>
        <dbReference type="SAM" id="MobiDB-lite"/>
    </source>
</evidence>
<dbReference type="STRING" id="1507870.A0A1V8SKJ0"/>
<accession>A0A1V8SKJ0</accession>
<dbReference type="Proteomes" id="UP000192596">
    <property type="component" value="Unassembled WGS sequence"/>
</dbReference>
<dbReference type="AlphaFoldDB" id="A0A1V8SKJ0"/>
<dbReference type="Pfam" id="PF00350">
    <property type="entry name" value="Dynamin_N"/>
    <property type="match status" value="1"/>
</dbReference>
<feature type="domain" description="DUF7605" evidence="3">
    <location>
        <begin position="634"/>
        <end position="790"/>
    </location>
</feature>
<name>A0A1V8SKJ0_9PEZI</name>
<evidence type="ECO:0008006" key="6">
    <source>
        <dbReference type="Google" id="ProtNLM"/>
    </source>
</evidence>
<evidence type="ECO:0000259" key="3">
    <source>
        <dbReference type="Pfam" id="PF24564"/>
    </source>
</evidence>